<gene>
    <name evidence="2" type="ORF">EHQ24_00075</name>
</gene>
<feature type="domain" description="Peptidase C14 caspase" evidence="1">
    <location>
        <begin position="7"/>
        <end position="223"/>
    </location>
</feature>
<dbReference type="EMBL" id="RQFK01000005">
    <property type="protein sequence ID" value="TGK89249.1"/>
    <property type="molecule type" value="Genomic_DNA"/>
</dbReference>
<comment type="caution">
    <text evidence="2">The sequence shown here is derived from an EMBL/GenBank/DDBJ whole genome shotgun (WGS) entry which is preliminary data.</text>
</comment>
<organism evidence="2 3">
    <name type="scientific">Leptospira noumeaensis</name>
    <dbReference type="NCBI Taxonomy" id="2484964"/>
    <lineage>
        <taxon>Bacteria</taxon>
        <taxon>Pseudomonadati</taxon>
        <taxon>Spirochaetota</taxon>
        <taxon>Spirochaetia</taxon>
        <taxon>Leptospirales</taxon>
        <taxon>Leptospiraceae</taxon>
        <taxon>Leptospira</taxon>
    </lineage>
</organism>
<name>A0A4R9ILA7_9LEPT</name>
<dbReference type="AlphaFoldDB" id="A0A4R9ILA7"/>
<dbReference type="InterPro" id="IPR011600">
    <property type="entry name" value="Pept_C14_caspase"/>
</dbReference>
<keyword evidence="3" id="KW-1185">Reference proteome</keyword>
<protein>
    <submittedName>
        <fullName evidence="2">Caspase family protein</fullName>
    </submittedName>
</protein>
<accession>A0A4R9ILA7</accession>
<dbReference type="Proteomes" id="UP000298009">
    <property type="component" value="Unassembled WGS sequence"/>
</dbReference>
<proteinExistence type="predicted"/>
<dbReference type="InterPro" id="IPR029030">
    <property type="entry name" value="Caspase-like_dom_sf"/>
</dbReference>
<evidence type="ECO:0000259" key="1">
    <source>
        <dbReference type="Pfam" id="PF00656"/>
    </source>
</evidence>
<evidence type="ECO:0000313" key="2">
    <source>
        <dbReference type="EMBL" id="TGK89249.1"/>
    </source>
</evidence>
<dbReference type="Gene3D" id="3.40.50.1460">
    <property type="match status" value="1"/>
</dbReference>
<reference evidence="2" key="1">
    <citation type="journal article" date="2019" name="PLoS Negl. Trop. Dis.">
        <title>Revisiting the worldwide diversity of Leptospira species in the environment.</title>
        <authorList>
            <person name="Vincent A.T."/>
            <person name="Schiettekatte O."/>
            <person name="Bourhy P."/>
            <person name="Veyrier F.J."/>
            <person name="Picardeau M."/>
        </authorList>
    </citation>
    <scope>NUCLEOTIDE SEQUENCE [LARGE SCALE GENOMIC DNA]</scope>
    <source>
        <strain evidence="2">201800287</strain>
    </source>
</reference>
<dbReference type="GO" id="GO:0006508">
    <property type="term" value="P:proteolysis"/>
    <property type="evidence" value="ECO:0007669"/>
    <property type="project" value="InterPro"/>
</dbReference>
<dbReference type="Pfam" id="PF00656">
    <property type="entry name" value="Peptidase_C14"/>
    <property type="match status" value="1"/>
</dbReference>
<evidence type="ECO:0000313" key="3">
    <source>
        <dbReference type="Proteomes" id="UP000298009"/>
    </source>
</evidence>
<sequence length="463" mass="53792">MGKRFLVSIGINDYVNHKNLDFCVKDAEDITNVMSKFASVEKENTRIITSEITKPNSNPWDTFCDSIDELKRIFNSYEDDLFFYFSGHGIKSDETSVVFKNKTIRLSEILLKIDELLPKTKILIFDSCHSGIGFVDETKSATLYSLRTKLTSGYYILSACSESEEAKESKKNKNGRFTYFFIQTISDLNNYNKYGCLDLNTIFSIVDEYFKTNPNFEQNPFQQIKSLGSYPLANNFNKSQFYTRYTISNITEFDWNDFITTINLYLSTNKNVKGEFTRLLREHCENTLSNSKGKASDQTIEISTNKIILIDNGNYFNLFSPPETIKHGGGVKTAKEFASLFSGYYTYNSITENGLNYYIFEFEDTIKDEKCIFHIDLNSFNRLKNNNFSFDDHCHELVIRFENFVMMHSLINISISNLTNEYRRLNKPIFFELNKNDRLIKDVENMIDLMGASEFIIIRTYSD</sequence>
<dbReference type="OrthoDB" id="9812126at2"/>
<dbReference type="SUPFAM" id="SSF52129">
    <property type="entry name" value="Caspase-like"/>
    <property type="match status" value="1"/>
</dbReference>
<dbReference type="GO" id="GO:0004197">
    <property type="term" value="F:cysteine-type endopeptidase activity"/>
    <property type="evidence" value="ECO:0007669"/>
    <property type="project" value="InterPro"/>
</dbReference>
<dbReference type="RefSeq" id="WP_135599687.1">
    <property type="nucleotide sequence ID" value="NZ_RQFK01000005.1"/>
</dbReference>